<feature type="region of interest" description="Disordered" evidence="1">
    <location>
        <begin position="73"/>
        <end position="92"/>
    </location>
</feature>
<reference evidence="3 4" key="1">
    <citation type="submission" date="2024-06" db="EMBL/GenBank/DDBJ databases">
        <title>The Natural Products Discovery Center: Release of the First 8490 Sequenced Strains for Exploring Actinobacteria Biosynthetic Diversity.</title>
        <authorList>
            <person name="Kalkreuter E."/>
            <person name="Kautsar S.A."/>
            <person name="Yang D."/>
            <person name="Bader C.D."/>
            <person name="Teijaro C.N."/>
            <person name="Fluegel L."/>
            <person name="Davis C.M."/>
            <person name="Simpson J.R."/>
            <person name="Lauterbach L."/>
            <person name="Steele A.D."/>
            <person name="Gui C."/>
            <person name="Meng S."/>
            <person name="Li G."/>
            <person name="Viehrig K."/>
            <person name="Ye F."/>
            <person name="Su P."/>
            <person name="Kiefer A.F."/>
            <person name="Nichols A."/>
            <person name="Cepeda A.J."/>
            <person name="Yan W."/>
            <person name="Fan B."/>
            <person name="Jiang Y."/>
            <person name="Adhikari A."/>
            <person name="Zheng C.-J."/>
            <person name="Schuster L."/>
            <person name="Cowan T.M."/>
            <person name="Smanski M.J."/>
            <person name="Chevrette M.G."/>
            <person name="De Carvalho L.P.S."/>
            <person name="Shen B."/>
        </authorList>
    </citation>
    <scope>NUCLEOTIDE SEQUENCE [LARGE SCALE GENOMIC DNA]</scope>
    <source>
        <strain evidence="3 4">NPDC048117</strain>
    </source>
</reference>
<comment type="caution">
    <text evidence="3">The sequence shown here is derived from an EMBL/GenBank/DDBJ whole genome shotgun (WGS) entry which is preliminary data.</text>
</comment>
<organism evidence="3 4">
    <name type="scientific">Streptomyces chilikensis</name>
    <dbReference type="NCBI Taxonomy" id="1194079"/>
    <lineage>
        <taxon>Bacteria</taxon>
        <taxon>Bacillati</taxon>
        <taxon>Actinomycetota</taxon>
        <taxon>Actinomycetes</taxon>
        <taxon>Kitasatosporales</taxon>
        <taxon>Streptomycetaceae</taxon>
        <taxon>Streptomyces</taxon>
    </lineage>
</organism>
<sequence>MPDSGHLRDVQSTPRQDTQVRVFAVPPRDDASPEQIVRGFLEALTSDDPRYETARKYLTADAARTWRPEGSATVLANGPTLQPRQSGARENPDQLNYTLSGTRVARVDAQQAYEPADGEYQEAVTLHRDARTRQWRIDRLPPGIVMGQSDFHRNYASVSKHYFPAGTAEGSGRPAAVADPVRVRKVDPLTGIVRSLLAGPTDWLAPAVRTGFPAGTALRDGVKSLTPDDEGRLTVPLDVGDRRVGHGACEEMAAQLLLTLQDYTPTGVQSVELTSGGERLCGLDQERAGLYAPHGTVRPPEYLYFVDGEHRLVRIPAEYQAAQEREAPEDPEDPEDDEKDEATEGSGKPGDPGDGAGKGDPSASPEGDTAADDAARAEAAGVEPVSGAFGDGTTPLRAVAVSRDEHTAAGVHLDGSRLYVGPLMTEDEDGAGEPLLTSEGRSEGDRLTAPSWDARGDLWIADRDPGNPRLLMFPGGAGKPVEVHVQGLDGRIEAVRVAADGVRIALVVAEDDERSLWIGRIGRRTGGEGTPDRPVVSVQEPRAVAPRFEDVTAVSWAGAGRLVVAGREQGGVQQMRYVRVDGSAVSGMAPVALSGVREIAASEDEKLPLAAFSGTDGLVRLPSGAQWKQIVTKAMSPVYPG</sequence>
<dbReference type="Pfam" id="PF10647">
    <property type="entry name" value="Gmad1"/>
    <property type="match status" value="1"/>
</dbReference>
<proteinExistence type="predicted"/>
<feature type="compositionally biased region" description="Gly residues" evidence="1">
    <location>
        <begin position="347"/>
        <end position="358"/>
    </location>
</feature>
<dbReference type="Proteomes" id="UP001551584">
    <property type="component" value="Unassembled WGS sequence"/>
</dbReference>
<accession>A0ABV3EY00</accession>
<feature type="domain" description="GerMN" evidence="2">
    <location>
        <begin position="189"/>
        <end position="284"/>
    </location>
</feature>
<dbReference type="InterPro" id="IPR018910">
    <property type="entry name" value="LpqB_C"/>
</dbReference>
<dbReference type="SMART" id="SM00909">
    <property type="entry name" value="Germane"/>
    <property type="match status" value="1"/>
</dbReference>
<dbReference type="SUPFAM" id="SSF82171">
    <property type="entry name" value="DPP6 N-terminal domain-like"/>
    <property type="match status" value="1"/>
</dbReference>
<keyword evidence="4" id="KW-1185">Reference proteome</keyword>
<gene>
    <name evidence="3" type="ORF">AB0D95_28125</name>
</gene>
<feature type="region of interest" description="Disordered" evidence="1">
    <location>
        <begin position="322"/>
        <end position="393"/>
    </location>
</feature>
<protein>
    <submittedName>
        <fullName evidence="3">LpqB family beta-propeller domain-containing protein</fullName>
    </submittedName>
</protein>
<evidence type="ECO:0000313" key="4">
    <source>
        <dbReference type="Proteomes" id="UP001551584"/>
    </source>
</evidence>
<feature type="compositionally biased region" description="Acidic residues" evidence="1">
    <location>
        <begin position="329"/>
        <end position="343"/>
    </location>
</feature>
<dbReference type="Pfam" id="PF10646">
    <property type="entry name" value="Germane"/>
    <property type="match status" value="1"/>
</dbReference>
<evidence type="ECO:0000313" key="3">
    <source>
        <dbReference type="EMBL" id="MEU9581092.1"/>
    </source>
</evidence>
<dbReference type="InterPro" id="IPR059026">
    <property type="entry name" value="LpqB_N"/>
</dbReference>
<dbReference type="Pfam" id="PF25976">
    <property type="entry name" value="LpqB_N"/>
    <property type="match status" value="1"/>
</dbReference>
<name>A0ABV3EY00_9ACTN</name>
<dbReference type="InterPro" id="IPR019606">
    <property type="entry name" value="GerMN"/>
</dbReference>
<dbReference type="EMBL" id="JBEZNA010000099">
    <property type="protein sequence ID" value="MEU9581092.1"/>
    <property type="molecule type" value="Genomic_DNA"/>
</dbReference>
<feature type="region of interest" description="Disordered" evidence="1">
    <location>
        <begin position="423"/>
        <end position="450"/>
    </location>
</feature>
<evidence type="ECO:0000259" key="2">
    <source>
        <dbReference type="SMART" id="SM00909"/>
    </source>
</evidence>
<evidence type="ECO:0000256" key="1">
    <source>
        <dbReference type="SAM" id="MobiDB-lite"/>
    </source>
</evidence>